<protein>
    <submittedName>
        <fullName evidence="3">DUF434 domain-containing protein</fullName>
    </submittedName>
</protein>
<gene>
    <name evidence="3" type="ORF">D1868_03035</name>
</gene>
<evidence type="ECO:0000259" key="1">
    <source>
        <dbReference type="Pfam" id="PF04256"/>
    </source>
</evidence>
<dbReference type="PANTHER" id="PTHR42252">
    <property type="entry name" value="DUF5616 DOMAIN-CONTAINING PROTEIN"/>
    <property type="match status" value="1"/>
</dbReference>
<sequence>MLLSQQLLRAYEDYKYLINRGYNRKPALDLVSARYNLKSKERLLLYRCTHSDEEIKAVKEKKVKDAEEVIVDGYNIGLTLLSVIHDDEVFICDDGFIRDLGLGKRKEKEEVFDSLLYVSEFLSLKGVRFQLILDAQISKSGEIAGKLRARGIPAVTVKKADIEVIVSGKVVVSNDFVVVMRAGKVYDLLSELVSYSGINVVPFPPNPKNL</sequence>
<proteinExistence type="predicted"/>
<feature type="domain" description="DUF434" evidence="1">
    <location>
        <begin position="6"/>
        <end position="61"/>
    </location>
</feature>
<accession>A0A650CMI7</accession>
<dbReference type="InterPro" id="IPR041652">
    <property type="entry name" value="DUF5616"/>
</dbReference>
<feature type="domain" description="DUF5616" evidence="2">
    <location>
        <begin position="67"/>
        <end position="189"/>
    </location>
</feature>
<dbReference type="GeneID" id="42798013"/>
<evidence type="ECO:0000259" key="2">
    <source>
        <dbReference type="Pfam" id="PF18481"/>
    </source>
</evidence>
<dbReference type="Pfam" id="PF18481">
    <property type="entry name" value="DUF5616"/>
    <property type="match status" value="1"/>
</dbReference>
<reference evidence="3 4" key="1">
    <citation type="submission" date="2019-10" db="EMBL/GenBank/DDBJ databases">
        <title>Genome Sequences from Six Type Strain Members of the Archaeal Family Sulfolobaceae: Acidianus ambivalens, Acidianus infernus, Metallosphaera prunae, Stygiolobus azoricus, Sulfolobus metallicus, and Sulfurisphaera ohwakuensis.</title>
        <authorList>
            <person name="Counts J.A."/>
            <person name="Kelly R.M."/>
        </authorList>
    </citation>
    <scope>NUCLEOTIDE SEQUENCE [LARGE SCALE GENOMIC DNA]</scope>
    <source>
        <strain evidence="3 4">FC6</strain>
    </source>
</reference>
<dbReference type="EMBL" id="CP045483">
    <property type="protein sequence ID" value="QGR19056.1"/>
    <property type="molecule type" value="Genomic_DNA"/>
</dbReference>
<evidence type="ECO:0000313" key="3">
    <source>
        <dbReference type="EMBL" id="QGR19056.1"/>
    </source>
</evidence>
<evidence type="ECO:0000313" key="4">
    <source>
        <dbReference type="Proteomes" id="UP000423396"/>
    </source>
</evidence>
<dbReference type="KEGG" id="sazo:D1868_03035"/>
<dbReference type="Proteomes" id="UP000423396">
    <property type="component" value="Chromosome"/>
</dbReference>
<keyword evidence="4" id="KW-1185">Reference proteome</keyword>
<dbReference type="RefSeq" id="WP_156005430.1">
    <property type="nucleotide sequence ID" value="NZ_CP045483.1"/>
</dbReference>
<dbReference type="Pfam" id="PF04256">
    <property type="entry name" value="DUF434"/>
    <property type="match status" value="1"/>
</dbReference>
<name>A0A650CMI7_9CREN</name>
<dbReference type="OrthoDB" id="60095at2157"/>
<dbReference type="AlphaFoldDB" id="A0A650CMI7"/>
<dbReference type="InterPro" id="IPR007368">
    <property type="entry name" value="DUF434"/>
</dbReference>
<organism evidence="3 4">
    <name type="scientific">Stygiolobus azoricus</name>
    <dbReference type="NCBI Taxonomy" id="41675"/>
    <lineage>
        <taxon>Archaea</taxon>
        <taxon>Thermoproteota</taxon>
        <taxon>Thermoprotei</taxon>
        <taxon>Sulfolobales</taxon>
        <taxon>Sulfolobaceae</taxon>
        <taxon>Stygiolobus</taxon>
    </lineage>
</organism>
<dbReference type="PANTHER" id="PTHR42252:SF1">
    <property type="entry name" value="DUF434 DOMAIN-CONTAINING PROTEIN"/>
    <property type="match status" value="1"/>
</dbReference>